<dbReference type="Pfam" id="PF07690">
    <property type="entry name" value="MFS_1"/>
    <property type="match status" value="1"/>
</dbReference>
<protein>
    <submittedName>
        <fullName evidence="8">MFS transporter</fullName>
    </submittedName>
</protein>
<dbReference type="InterPro" id="IPR011701">
    <property type="entry name" value="MFS"/>
</dbReference>
<reference evidence="8" key="1">
    <citation type="submission" date="2022-08" db="EMBL/GenBank/DDBJ databases">
        <title>Alicyclobacillus fastidiosus DSM 17978, complete genome.</title>
        <authorList>
            <person name="Wang Q."/>
            <person name="Cai R."/>
            <person name="Wang Z."/>
        </authorList>
    </citation>
    <scope>NUCLEOTIDE SEQUENCE</scope>
    <source>
        <strain evidence="8">DSM 17978</strain>
        <plasmid evidence="8">unnamed1</plasmid>
    </source>
</reference>
<evidence type="ECO:0000256" key="2">
    <source>
        <dbReference type="ARBA" id="ARBA00022448"/>
    </source>
</evidence>
<keyword evidence="5 6" id="KW-0472">Membrane</keyword>
<feature type="transmembrane region" description="Helical" evidence="6">
    <location>
        <begin position="248"/>
        <end position="266"/>
    </location>
</feature>
<dbReference type="RefSeq" id="WP_268008656.1">
    <property type="nucleotide sequence ID" value="NZ_BSUT01000003.1"/>
</dbReference>
<evidence type="ECO:0000256" key="5">
    <source>
        <dbReference type="ARBA" id="ARBA00023136"/>
    </source>
</evidence>
<accession>A0ABY6ZQQ9</accession>
<dbReference type="Gene3D" id="1.20.1250.20">
    <property type="entry name" value="MFS general substrate transporter like domains"/>
    <property type="match status" value="2"/>
</dbReference>
<feature type="transmembrane region" description="Helical" evidence="6">
    <location>
        <begin position="313"/>
        <end position="330"/>
    </location>
</feature>
<dbReference type="SUPFAM" id="SSF103473">
    <property type="entry name" value="MFS general substrate transporter"/>
    <property type="match status" value="1"/>
</dbReference>
<name>A0ABY6ZQQ9_9BACL</name>
<evidence type="ECO:0000256" key="3">
    <source>
        <dbReference type="ARBA" id="ARBA00022692"/>
    </source>
</evidence>
<proteinExistence type="predicted"/>
<comment type="subcellular location">
    <subcellularLocation>
        <location evidence="1">Cell membrane</location>
        <topology evidence="1">Multi-pass membrane protein</topology>
    </subcellularLocation>
</comment>
<feature type="transmembrane region" description="Helical" evidence="6">
    <location>
        <begin position="369"/>
        <end position="389"/>
    </location>
</feature>
<keyword evidence="2" id="KW-0813">Transport</keyword>
<keyword evidence="4 6" id="KW-1133">Transmembrane helix</keyword>
<evidence type="ECO:0000313" key="9">
    <source>
        <dbReference type="Proteomes" id="UP001164761"/>
    </source>
</evidence>
<feature type="transmembrane region" description="Helical" evidence="6">
    <location>
        <begin position="91"/>
        <end position="111"/>
    </location>
</feature>
<feature type="transmembrane region" description="Helical" evidence="6">
    <location>
        <begin position="409"/>
        <end position="428"/>
    </location>
</feature>
<keyword evidence="3 6" id="KW-0812">Transmembrane</keyword>
<feature type="transmembrane region" description="Helical" evidence="6">
    <location>
        <begin position="278"/>
        <end position="301"/>
    </location>
</feature>
<dbReference type="PROSITE" id="PS50850">
    <property type="entry name" value="MFS"/>
    <property type="match status" value="1"/>
</dbReference>
<dbReference type="Proteomes" id="UP001164761">
    <property type="component" value="Plasmid unnamed1"/>
</dbReference>
<feature type="transmembrane region" description="Helical" evidence="6">
    <location>
        <begin position="186"/>
        <end position="204"/>
    </location>
</feature>
<keyword evidence="8" id="KW-0614">Plasmid</keyword>
<organism evidence="8 9">
    <name type="scientific">Alicyclobacillus fastidiosus</name>
    <dbReference type="NCBI Taxonomy" id="392011"/>
    <lineage>
        <taxon>Bacteria</taxon>
        <taxon>Bacillati</taxon>
        <taxon>Bacillota</taxon>
        <taxon>Bacilli</taxon>
        <taxon>Bacillales</taxon>
        <taxon>Alicyclobacillaceae</taxon>
        <taxon>Alicyclobacillus</taxon>
    </lineage>
</organism>
<feature type="transmembrane region" description="Helical" evidence="6">
    <location>
        <begin position="117"/>
        <end position="140"/>
    </location>
</feature>
<evidence type="ECO:0000256" key="1">
    <source>
        <dbReference type="ARBA" id="ARBA00004651"/>
    </source>
</evidence>
<geneLocation type="plasmid" evidence="8 9">
    <name>unnamed1</name>
</geneLocation>
<feature type="transmembrane region" description="Helical" evidence="6">
    <location>
        <begin position="161"/>
        <end position="180"/>
    </location>
</feature>
<keyword evidence="9" id="KW-1185">Reference proteome</keyword>
<feature type="transmembrane region" description="Helical" evidence="6">
    <location>
        <begin position="58"/>
        <end position="79"/>
    </location>
</feature>
<dbReference type="EMBL" id="CP104068">
    <property type="protein sequence ID" value="WAH44782.1"/>
    <property type="molecule type" value="Genomic_DNA"/>
</dbReference>
<evidence type="ECO:0000259" key="7">
    <source>
        <dbReference type="PROSITE" id="PS50850"/>
    </source>
</evidence>
<dbReference type="PANTHER" id="PTHR23508">
    <property type="entry name" value="CARBOXYLIC ACID TRANSPORTER PROTEIN HOMOLOG"/>
    <property type="match status" value="1"/>
</dbReference>
<sequence length="451" mass="49259">MGENKRIFGLIPRGASKYSWLTLLNTWITWGLNVVTFAMVYVIGSSVIKTYHLSPATWGWLVAGYLGLRFFIDIPLNLLSDRLGSGWKRKFLWFPVMIEYSIIGAMIAFPALSSSVWSYFALMLGIALGTSASEAIGVTATAEWWSKEERGFAVGLHHTGYPVGAALGGAFASFIFLHFGADQWRLVYLASLATIPFAIWYWFLSTQKNIDQVYQNIDRRGLTRPNVTGSGAHSSFSGWMSVLKIPEVSIAAICLFLFQAVQNVFMTSFPEYLSFVHSYSYAAVASLSVVWSITGAIFQFLWPAISDKIGRKWLIVGAGFWQAVIMILLLCSTSVSTVILVQLLYGVTANAVFPLLFTTGADIAPANRTGAVLGVGFAATWLGAAVGSIISGQVLQRLGGFNSIGGYHIVFYTMIVLSALTGVVRLFGKETNPIRKTRSVPMNTSKASMGD</sequence>
<feature type="domain" description="Major facilitator superfamily (MFS) profile" evidence="7">
    <location>
        <begin position="22"/>
        <end position="433"/>
    </location>
</feature>
<dbReference type="InterPro" id="IPR020846">
    <property type="entry name" value="MFS_dom"/>
</dbReference>
<feature type="transmembrane region" description="Helical" evidence="6">
    <location>
        <begin position="336"/>
        <end position="357"/>
    </location>
</feature>
<evidence type="ECO:0000256" key="6">
    <source>
        <dbReference type="SAM" id="Phobius"/>
    </source>
</evidence>
<evidence type="ECO:0000313" key="8">
    <source>
        <dbReference type="EMBL" id="WAH44782.1"/>
    </source>
</evidence>
<dbReference type="InterPro" id="IPR036259">
    <property type="entry name" value="MFS_trans_sf"/>
</dbReference>
<feature type="transmembrane region" description="Helical" evidence="6">
    <location>
        <begin position="20"/>
        <end position="43"/>
    </location>
</feature>
<gene>
    <name evidence="8" type="ORF">NZD89_28410</name>
</gene>
<dbReference type="PANTHER" id="PTHR23508:SF10">
    <property type="entry name" value="CARBOXYLIC ACID TRANSPORTER PROTEIN HOMOLOG"/>
    <property type="match status" value="1"/>
</dbReference>
<evidence type="ECO:0000256" key="4">
    <source>
        <dbReference type="ARBA" id="ARBA00022989"/>
    </source>
</evidence>